<dbReference type="EMBL" id="KB308932">
    <property type="protein sequence ID" value="ELT96065.1"/>
    <property type="molecule type" value="Genomic_DNA"/>
</dbReference>
<evidence type="ECO:0000313" key="3">
    <source>
        <dbReference type="Proteomes" id="UP000014760"/>
    </source>
</evidence>
<gene>
    <name evidence="1" type="ORF">CAPTEDRAFT_209069</name>
</gene>
<dbReference type="AlphaFoldDB" id="R7TYL7"/>
<dbReference type="EMBL" id="AMQN01028261">
    <property type="status" value="NOT_ANNOTATED_CDS"/>
    <property type="molecule type" value="Genomic_DNA"/>
</dbReference>
<organism evidence="1">
    <name type="scientific">Capitella teleta</name>
    <name type="common">Polychaete worm</name>
    <dbReference type="NCBI Taxonomy" id="283909"/>
    <lineage>
        <taxon>Eukaryota</taxon>
        <taxon>Metazoa</taxon>
        <taxon>Spiralia</taxon>
        <taxon>Lophotrochozoa</taxon>
        <taxon>Annelida</taxon>
        <taxon>Polychaeta</taxon>
        <taxon>Sedentaria</taxon>
        <taxon>Scolecida</taxon>
        <taxon>Capitellidae</taxon>
        <taxon>Capitella</taxon>
    </lineage>
</organism>
<dbReference type="OrthoDB" id="10046076at2759"/>
<dbReference type="HOGENOM" id="CLU_2186439_0_0_1"/>
<reference evidence="2" key="3">
    <citation type="submission" date="2015-06" db="UniProtKB">
        <authorList>
            <consortium name="EnsemblMetazoa"/>
        </authorList>
    </citation>
    <scope>IDENTIFICATION</scope>
</reference>
<name>R7TYL7_CAPTE</name>
<evidence type="ECO:0000313" key="2">
    <source>
        <dbReference type="EnsemblMetazoa" id="CapteP209069"/>
    </source>
</evidence>
<keyword evidence="3" id="KW-1185">Reference proteome</keyword>
<dbReference type="EnsemblMetazoa" id="CapteT209069">
    <property type="protein sequence ID" value="CapteP209069"/>
    <property type="gene ID" value="CapteG209069"/>
</dbReference>
<sequence length="109" mass="13207">MKDHKFRYNLRNTTYFINEDLTRVRSTLLYKSRLMKRQGHFKDCWTHDGSIVYKDNTAEAKIRCYVDNKVFKIELHSRNPPHGIFGLDIMYAYLRNIDIRQKFQDLAFI</sequence>
<reference evidence="3" key="1">
    <citation type="submission" date="2012-12" db="EMBL/GenBank/DDBJ databases">
        <authorList>
            <person name="Hellsten U."/>
            <person name="Grimwood J."/>
            <person name="Chapman J.A."/>
            <person name="Shapiro H."/>
            <person name="Aerts A."/>
            <person name="Otillar R.P."/>
            <person name="Terry A.Y."/>
            <person name="Boore J.L."/>
            <person name="Simakov O."/>
            <person name="Marletaz F."/>
            <person name="Cho S.-J."/>
            <person name="Edsinger-Gonzales E."/>
            <person name="Havlak P."/>
            <person name="Kuo D.-H."/>
            <person name="Larsson T."/>
            <person name="Lv J."/>
            <person name="Arendt D."/>
            <person name="Savage R."/>
            <person name="Osoegawa K."/>
            <person name="de Jong P."/>
            <person name="Lindberg D.R."/>
            <person name="Seaver E.C."/>
            <person name="Weisblat D.A."/>
            <person name="Putnam N.H."/>
            <person name="Grigoriev I.V."/>
            <person name="Rokhsar D.S."/>
        </authorList>
    </citation>
    <scope>NUCLEOTIDE SEQUENCE</scope>
    <source>
        <strain evidence="3">I ESC-2004</strain>
    </source>
</reference>
<dbReference type="Proteomes" id="UP000014760">
    <property type="component" value="Unassembled WGS sequence"/>
</dbReference>
<reference evidence="1 3" key="2">
    <citation type="journal article" date="2013" name="Nature">
        <title>Insights into bilaterian evolution from three spiralian genomes.</title>
        <authorList>
            <person name="Simakov O."/>
            <person name="Marletaz F."/>
            <person name="Cho S.J."/>
            <person name="Edsinger-Gonzales E."/>
            <person name="Havlak P."/>
            <person name="Hellsten U."/>
            <person name="Kuo D.H."/>
            <person name="Larsson T."/>
            <person name="Lv J."/>
            <person name="Arendt D."/>
            <person name="Savage R."/>
            <person name="Osoegawa K."/>
            <person name="de Jong P."/>
            <person name="Grimwood J."/>
            <person name="Chapman J.A."/>
            <person name="Shapiro H."/>
            <person name="Aerts A."/>
            <person name="Otillar R.P."/>
            <person name="Terry A.Y."/>
            <person name="Boore J.L."/>
            <person name="Grigoriev I.V."/>
            <person name="Lindberg D.R."/>
            <person name="Seaver E.C."/>
            <person name="Weisblat D.A."/>
            <person name="Putnam N.H."/>
            <person name="Rokhsar D.S."/>
        </authorList>
    </citation>
    <scope>NUCLEOTIDE SEQUENCE</scope>
    <source>
        <strain evidence="1 3">I ESC-2004</strain>
    </source>
</reference>
<proteinExistence type="predicted"/>
<evidence type="ECO:0000313" key="1">
    <source>
        <dbReference type="EMBL" id="ELT96065.1"/>
    </source>
</evidence>
<protein>
    <submittedName>
        <fullName evidence="1 2">Uncharacterized protein</fullName>
    </submittedName>
</protein>
<accession>R7TYL7</accession>
<dbReference type="EMBL" id="AMQN01028262">
    <property type="status" value="NOT_ANNOTATED_CDS"/>
    <property type="molecule type" value="Genomic_DNA"/>
</dbReference>